<evidence type="ECO:0000313" key="4">
    <source>
        <dbReference type="Proteomes" id="UP001596292"/>
    </source>
</evidence>
<reference evidence="4" key="1">
    <citation type="journal article" date="2019" name="Int. J. Syst. Evol. Microbiol.">
        <title>The Global Catalogue of Microorganisms (GCM) 10K type strain sequencing project: providing services to taxonomists for standard genome sequencing and annotation.</title>
        <authorList>
            <consortium name="The Broad Institute Genomics Platform"/>
            <consortium name="The Broad Institute Genome Sequencing Center for Infectious Disease"/>
            <person name="Wu L."/>
            <person name="Ma J."/>
        </authorList>
    </citation>
    <scope>NUCLEOTIDE SEQUENCE [LARGE SCALE GENOMIC DNA]</scope>
    <source>
        <strain evidence="4">CCUG 48316</strain>
    </source>
</reference>
<keyword evidence="1" id="KW-1133">Transmembrane helix</keyword>
<sequence>MALSSDAKIRTARRFRKDRAGTTAVEFGILAVPFMLTLMGVFEVGYTFFMMSALDYAANKSARAVMTGAVSTAGMSASTFRTSVVCPKLPANFSCADIFVNVSLVPAGTNPTGYYSYVNTGKSALIVPALNATANKFCPGSGGQYVVVQILYPVSYFTMLFAGQSPTIYNGRQVNVLMSTATFKAEPYGNGAAYANC</sequence>
<comment type="caution">
    <text evidence="3">The sequence shown here is derived from an EMBL/GenBank/DDBJ whole genome shotgun (WGS) entry which is preliminary data.</text>
</comment>
<gene>
    <name evidence="3" type="ORF">ACFQE0_01975</name>
</gene>
<evidence type="ECO:0000256" key="1">
    <source>
        <dbReference type="SAM" id="Phobius"/>
    </source>
</evidence>
<accession>A0ABW2BDK1</accession>
<name>A0ABW2BDK1_9HYPH</name>
<keyword evidence="1" id="KW-0472">Membrane</keyword>
<evidence type="ECO:0000259" key="2">
    <source>
        <dbReference type="Pfam" id="PF07811"/>
    </source>
</evidence>
<proteinExistence type="predicted"/>
<organism evidence="3 4">
    <name type="scientific">Methylobacterium komagatae</name>
    <dbReference type="NCBI Taxonomy" id="374425"/>
    <lineage>
        <taxon>Bacteria</taxon>
        <taxon>Pseudomonadati</taxon>
        <taxon>Pseudomonadota</taxon>
        <taxon>Alphaproteobacteria</taxon>
        <taxon>Hyphomicrobiales</taxon>
        <taxon>Methylobacteriaceae</taxon>
        <taxon>Methylobacterium</taxon>
    </lineage>
</organism>
<dbReference type="RefSeq" id="WP_378966586.1">
    <property type="nucleotide sequence ID" value="NZ_JBHSWN010000001.1"/>
</dbReference>
<dbReference type="InterPro" id="IPR012495">
    <property type="entry name" value="TadE-like_dom"/>
</dbReference>
<dbReference type="EMBL" id="JBHSWN010000001">
    <property type="protein sequence ID" value="MFC6788498.1"/>
    <property type="molecule type" value="Genomic_DNA"/>
</dbReference>
<feature type="domain" description="TadE-like" evidence="2">
    <location>
        <begin position="21"/>
        <end position="63"/>
    </location>
</feature>
<protein>
    <submittedName>
        <fullName evidence="3">TadE/TadG family type IV pilus assembly protein</fullName>
    </submittedName>
</protein>
<keyword evidence="1" id="KW-0812">Transmembrane</keyword>
<evidence type="ECO:0000313" key="3">
    <source>
        <dbReference type="EMBL" id="MFC6788498.1"/>
    </source>
</evidence>
<dbReference type="Pfam" id="PF07811">
    <property type="entry name" value="TadE"/>
    <property type="match status" value="1"/>
</dbReference>
<feature type="transmembrane region" description="Helical" evidence="1">
    <location>
        <begin position="20"/>
        <end position="42"/>
    </location>
</feature>
<keyword evidence="4" id="KW-1185">Reference proteome</keyword>
<dbReference type="Proteomes" id="UP001596292">
    <property type="component" value="Unassembled WGS sequence"/>
</dbReference>